<dbReference type="RefSeq" id="WP_382363011.1">
    <property type="nucleotide sequence ID" value="NZ_JBHLWV010000018.1"/>
</dbReference>
<keyword evidence="2" id="KW-1185">Reference proteome</keyword>
<comment type="caution">
    <text evidence="1">The sequence shown here is derived from an EMBL/GenBank/DDBJ whole genome shotgun (WGS) entry which is preliminary data.</text>
</comment>
<name>A0ABV6H7K6_9ACTN</name>
<dbReference type="Proteomes" id="UP001589783">
    <property type="component" value="Unassembled WGS sequence"/>
</dbReference>
<accession>A0ABV6H7K6</accession>
<reference evidence="1 2" key="1">
    <citation type="submission" date="2024-09" db="EMBL/GenBank/DDBJ databases">
        <authorList>
            <person name="Sun Q."/>
            <person name="Mori K."/>
        </authorList>
    </citation>
    <scope>NUCLEOTIDE SEQUENCE [LARGE SCALE GENOMIC DNA]</scope>
    <source>
        <strain evidence="1 2">CCM 7957</strain>
    </source>
</reference>
<gene>
    <name evidence="1" type="ORF">ACFFJD_08290</name>
</gene>
<evidence type="ECO:0000313" key="2">
    <source>
        <dbReference type="Proteomes" id="UP001589783"/>
    </source>
</evidence>
<dbReference type="EMBL" id="JBHLWV010000018">
    <property type="protein sequence ID" value="MFC0314847.1"/>
    <property type="molecule type" value="Genomic_DNA"/>
</dbReference>
<evidence type="ECO:0008006" key="3">
    <source>
        <dbReference type="Google" id="ProtNLM"/>
    </source>
</evidence>
<protein>
    <recommendedName>
        <fullName evidence="3">Hypervirulence associated protein TUDOR domain-containing protein</fullName>
    </recommendedName>
</protein>
<evidence type="ECO:0000313" key="1">
    <source>
        <dbReference type="EMBL" id="MFC0314847.1"/>
    </source>
</evidence>
<proteinExistence type="predicted"/>
<organism evidence="1 2">
    <name type="scientific">Gordonia phosphorivorans</name>
    <dbReference type="NCBI Taxonomy" id="1056982"/>
    <lineage>
        <taxon>Bacteria</taxon>
        <taxon>Bacillati</taxon>
        <taxon>Actinomycetota</taxon>
        <taxon>Actinomycetes</taxon>
        <taxon>Mycobacteriales</taxon>
        <taxon>Gordoniaceae</taxon>
        <taxon>Gordonia</taxon>
    </lineage>
</organism>
<sequence length="66" mass="7616">MTTWLHARKGRIVGEVVRVDDTWTQIRLTGDHQLRYMSELHRGRVDAAGDLLTVRTSLLREIGDDQ</sequence>